<keyword evidence="2" id="KW-1185">Reference proteome</keyword>
<accession>A0ABP1ED60</accession>
<dbReference type="EMBL" id="OZ037952">
    <property type="protein sequence ID" value="CAL1717179.1"/>
    <property type="molecule type" value="Genomic_DNA"/>
</dbReference>
<reference evidence="2" key="1">
    <citation type="submission" date="2024-04" db="EMBL/GenBank/DDBJ databases">
        <authorList>
            <person name="Shaw F."/>
            <person name="Minotto A."/>
        </authorList>
    </citation>
    <scope>NUCLEOTIDE SEQUENCE [LARGE SCALE GENOMIC DNA]</scope>
</reference>
<protein>
    <submittedName>
        <fullName evidence="1">Uncharacterized protein</fullName>
    </submittedName>
</protein>
<evidence type="ECO:0000313" key="1">
    <source>
        <dbReference type="EMBL" id="CAL1717179.1"/>
    </source>
</evidence>
<gene>
    <name evidence="1" type="ORF">GFSPODELE1_LOCUS11083</name>
</gene>
<organism evidence="1 2">
    <name type="scientific">Somion occarium</name>
    <dbReference type="NCBI Taxonomy" id="3059160"/>
    <lineage>
        <taxon>Eukaryota</taxon>
        <taxon>Fungi</taxon>
        <taxon>Dikarya</taxon>
        <taxon>Basidiomycota</taxon>
        <taxon>Agaricomycotina</taxon>
        <taxon>Agaricomycetes</taxon>
        <taxon>Polyporales</taxon>
        <taxon>Cerrenaceae</taxon>
        <taxon>Somion</taxon>
    </lineage>
</organism>
<proteinExistence type="predicted"/>
<evidence type="ECO:0000313" key="2">
    <source>
        <dbReference type="Proteomes" id="UP001497453"/>
    </source>
</evidence>
<sequence>MTSRCHRDILVFGGLKDGHSSIIGRINAPILTSIHDVDGINGEVFEFEQGIVTMFEVSTFMENIEDQRGAFEQLSSFLATRFAAGHDFAGIIWQQNISHTRVNGPEREHIALLRYLCGDHALKNLVVATRTCEDIPQEVADAREEELSLGDRIWKPALEQGARLMRDYGATKSAHDIVSALMELSPNTLLIQKQMVEVGLTFPNTTLGLALDSKVNDAADRYHKDLHTVKYRMVDRMVPKLTNEEMQELAKRYAETMGSEIREDRVGDVEGPLRTNDGKLHAMVTHEKPEQLESMFDVRFGRLQTQHEELRGIVTGLKERLQAFEAVRDNRAERELLRIKWEEERKAFKAKFRKMVMDHDAERQKWTRELDGKIRDLQRQMQELRAQSGSVHNSHNRRSRC</sequence>
<dbReference type="Proteomes" id="UP001497453">
    <property type="component" value="Chromosome 9"/>
</dbReference>
<name>A0ABP1ED60_9APHY</name>